<evidence type="ECO:0000256" key="11">
    <source>
        <dbReference type="ARBA" id="ARBA00023136"/>
    </source>
</evidence>
<comment type="subcellular location">
    <subcellularLocation>
        <location evidence="2 12">Cell inner membrane</location>
        <topology evidence="2 12">Single-pass membrane protein</topology>
    </subcellularLocation>
</comment>
<dbReference type="RefSeq" id="WP_249101494.1">
    <property type="nucleotide sequence ID" value="NZ_JAMBAQ010000018.1"/>
</dbReference>
<accession>A0ABW8U8Y9</accession>
<feature type="transmembrane region" description="Helical" evidence="12">
    <location>
        <begin position="20"/>
        <end position="40"/>
    </location>
</feature>
<dbReference type="Pfam" id="PF04995">
    <property type="entry name" value="CcmD"/>
    <property type="match status" value="1"/>
</dbReference>
<dbReference type="InterPro" id="IPR007078">
    <property type="entry name" value="Haem_export_protD_CcmD"/>
</dbReference>
<keyword evidence="9 12" id="KW-0201">Cytochrome c-type biogenesis</keyword>
<evidence type="ECO:0000256" key="9">
    <source>
        <dbReference type="ARBA" id="ARBA00022748"/>
    </source>
</evidence>
<evidence type="ECO:0000256" key="13">
    <source>
        <dbReference type="SAM" id="MobiDB-lite"/>
    </source>
</evidence>
<keyword evidence="8 12" id="KW-0812">Transmembrane</keyword>
<gene>
    <name evidence="14" type="primary">ccmD</name>
    <name evidence="14" type="ORF">ACJHVH_02985</name>
</gene>
<name>A0ABW8U8Y9_9GAMM</name>
<evidence type="ECO:0000256" key="12">
    <source>
        <dbReference type="RuleBase" id="RU363101"/>
    </source>
</evidence>
<dbReference type="NCBIfam" id="TIGR03141">
    <property type="entry name" value="cytochro_ccmD"/>
    <property type="match status" value="1"/>
</dbReference>
<proteinExistence type="inferred from homology"/>
<keyword evidence="6 12" id="KW-1003">Cell membrane</keyword>
<evidence type="ECO:0000256" key="10">
    <source>
        <dbReference type="ARBA" id="ARBA00022989"/>
    </source>
</evidence>
<organism evidence="14 15">
    <name type="scientific">Moraxella oculi</name>
    <dbReference type="NCBI Taxonomy" id="2940516"/>
    <lineage>
        <taxon>Bacteria</taxon>
        <taxon>Pseudomonadati</taxon>
        <taxon>Pseudomonadota</taxon>
        <taxon>Gammaproteobacteria</taxon>
        <taxon>Moraxellales</taxon>
        <taxon>Moraxellaceae</taxon>
        <taxon>Moraxella</taxon>
    </lineage>
</organism>
<sequence length="76" mass="8629">MTLYFSNLSEFIDMQGHGVFVWACYGITFVALIMLISFVLKERKATLKRLQQSNIKQSSRLTNKQRKSLNANGVSG</sequence>
<protein>
    <recommendedName>
        <fullName evidence="4 12">Heme exporter protein D</fullName>
    </recommendedName>
</protein>
<evidence type="ECO:0000256" key="4">
    <source>
        <dbReference type="ARBA" id="ARBA00016461"/>
    </source>
</evidence>
<evidence type="ECO:0000256" key="8">
    <source>
        <dbReference type="ARBA" id="ARBA00022692"/>
    </source>
</evidence>
<keyword evidence="7 12" id="KW-0997">Cell inner membrane</keyword>
<evidence type="ECO:0000313" key="15">
    <source>
        <dbReference type="Proteomes" id="UP001624684"/>
    </source>
</evidence>
<evidence type="ECO:0000256" key="2">
    <source>
        <dbReference type="ARBA" id="ARBA00004377"/>
    </source>
</evidence>
<feature type="region of interest" description="Disordered" evidence="13">
    <location>
        <begin position="56"/>
        <end position="76"/>
    </location>
</feature>
<evidence type="ECO:0000256" key="7">
    <source>
        <dbReference type="ARBA" id="ARBA00022519"/>
    </source>
</evidence>
<keyword evidence="11 12" id="KW-0472">Membrane</keyword>
<comment type="caution">
    <text evidence="14">The sequence shown here is derived from an EMBL/GenBank/DDBJ whole genome shotgun (WGS) entry which is preliminary data.</text>
</comment>
<keyword evidence="5 12" id="KW-0813">Transport</keyword>
<comment type="similarity">
    <text evidence="3 12">Belongs to the CcmD/CycX/HelD family.</text>
</comment>
<dbReference type="EMBL" id="JBJJXE010000003">
    <property type="protein sequence ID" value="MFL1731967.1"/>
    <property type="molecule type" value="Genomic_DNA"/>
</dbReference>
<keyword evidence="15" id="KW-1185">Reference proteome</keyword>
<comment type="function">
    <text evidence="1 12">Required for the export of heme to the periplasm for the biogenesis of c-type cytochromes.</text>
</comment>
<evidence type="ECO:0000256" key="3">
    <source>
        <dbReference type="ARBA" id="ARBA00008741"/>
    </source>
</evidence>
<evidence type="ECO:0000256" key="5">
    <source>
        <dbReference type="ARBA" id="ARBA00022448"/>
    </source>
</evidence>
<keyword evidence="10 12" id="KW-1133">Transmembrane helix</keyword>
<evidence type="ECO:0000256" key="1">
    <source>
        <dbReference type="ARBA" id="ARBA00002442"/>
    </source>
</evidence>
<evidence type="ECO:0000313" key="14">
    <source>
        <dbReference type="EMBL" id="MFL1731967.1"/>
    </source>
</evidence>
<reference evidence="14 15" key="1">
    <citation type="submission" date="2024-11" db="EMBL/GenBank/DDBJ databases">
        <title>First Report of Moraxella oculi in Brazil in an Infectious Bovine Keratoconjunctivitis Outbreak.</title>
        <authorList>
            <person name="Carvalho C.V."/>
            <person name="Domingues R."/>
            <person name="Coutinho C."/>
            <person name="Honorio N.T.B.S."/>
            <person name="Faza D.R.L.R."/>
            <person name="Carvalho W.A."/>
            <person name="Machado A.B.F."/>
            <person name="Martins M.F."/>
            <person name="Gaspar E.B."/>
        </authorList>
    </citation>
    <scope>NUCLEOTIDE SEQUENCE [LARGE SCALE GENOMIC DNA]</scope>
    <source>
        <strain evidence="14 15">2117LE</strain>
    </source>
</reference>
<evidence type="ECO:0000256" key="6">
    <source>
        <dbReference type="ARBA" id="ARBA00022475"/>
    </source>
</evidence>
<dbReference type="Proteomes" id="UP001624684">
    <property type="component" value="Unassembled WGS sequence"/>
</dbReference>